<dbReference type="PROSITE" id="PS51755">
    <property type="entry name" value="OMPR_PHOB"/>
    <property type="match status" value="1"/>
</dbReference>
<dbReference type="SUPFAM" id="SSF46894">
    <property type="entry name" value="C-terminal effector domain of the bipartite response regulators"/>
    <property type="match status" value="1"/>
</dbReference>
<sequence>MSMAVLDNPAVSPETAPDALAGFTIGVTATRRREEFCALLERRGARVVRAPAIRLVPLAEDADLLAATREALTAPIDDVVVTTGVGFRGWMAAAEGWGLSTDLADHLGAARLLTRGPKARGAVRAAGLNDHWTPATESCDEVKEYLLAQDLRGRRIAVQLHGEPLTGFTAALREAGAEVIEVPVYRWLPYRDASPLRRLVSQAISGGVDAVAFTSAPAVLAMLNAARADGLEDALVAAFTGPVVATCVGPVTAAPLVARGVPVVQPERSRLGALARTLARHLPEHSVTRLTAGGHRLEIRGHAVVVDGELKPLPPAPMAVLKRLADKPGHVVARSELRTVLPGGPSRDSAEHAVEMAVTRLRRALGPAGIVETVVKRGYRLAFDRTEAP</sequence>
<evidence type="ECO:0000259" key="3">
    <source>
        <dbReference type="PROSITE" id="PS51755"/>
    </source>
</evidence>
<dbReference type="AlphaFoldDB" id="A0A7W9MEZ6"/>
<dbReference type="SUPFAM" id="SSF69618">
    <property type="entry name" value="HemD-like"/>
    <property type="match status" value="1"/>
</dbReference>
<evidence type="ECO:0000256" key="1">
    <source>
        <dbReference type="ARBA" id="ARBA00023125"/>
    </source>
</evidence>
<dbReference type="PANTHER" id="PTHR40082:SF1">
    <property type="entry name" value="BLR5956 PROTEIN"/>
    <property type="match status" value="1"/>
</dbReference>
<comment type="caution">
    <text evidence="4">The sequence shown here is derived from an EMBL/GenBank/DDBJ whole genome shotgun (WGS) entry which is preliminary data.</text>
</comment>
<keyword evidence="4" id="KW-0456">Lyase</keyword>
<dbReference type="Pfam" id="PF00486">
    <property type="entry name" value="Trans_reg_C"/>
    <property type="match status" value="1"/>
</dbReference>
<evidence type="ECO:0000256" key="2">
    <source>
        <dbReference type="PROSITE-ProRule" id="PRU01091"/>
    </source>
</evidence>
<organism evidence="4 5">
    <name type="scientific">Streptosporangium becharense</name>
    <dbReference type="NCBI Taxonomy" id="1816182"/>
    <lineage>
        <taxon>Bacteria</taxon>
        <taxon>Bacillati</taxon>
        <taxon>Actinomycetota</taxon>
        <taxon>Actinomycetes</taxon>
        <taxon>Streptosporangiales</taxon>
        <taxon>Streptosporangiaceae</taxon>
        <taxon>Streptosporangium</taxon>
    </lineage>
</organism>
<dbReference type="InterPro" id="IPR003754">
    <property type="entry name" value="4pyrrol_synth_uPrphyn_synth"/>
</dbReference>
<dbReference type="CDD" id="cd06578">
    <property type="entry name" value="HemD"/>
    <property type="match status" value="1"/>
</dbReference>
<dbReference type="InterPro" id="IPR039793">
    <property type="entry name" value="UROS/Hem4"/>
</dbReference>
<dbReference type="Proteomes" id="UP000540685">
    <property type="component" value="Unassembled WGS sequence"/>
</dbReference>
<reference evidence="4 5" key="1">
    <citation type="submission" date="2020-08" db="EMBL/GenBank/DDBJ databases">
        <title>Sequencing the genomes of 1000 actinobacteria strains.</title>
        <authorList>
            <person name="Klenk H.-P."/>
        </authorList>
    </citation>
    <scope>NUCLEOTIDE SEQUENCE [LARGE SCALE GENOMIC DNA]</scope>
    <source>
        <strain evidence="4 5">DSM 46887</strain>
    </source>
</reference>
<protein>
    <submittedName>
        <fullName evidence="4">Uroporphyrinogen-III synthase</fullName>
        <ecNumber evidence="4">4.2.1.75</ecNumber>
    </submittedName>
</protein>
<dbReference type="Pfam" id="PF02602">
    <property type="entry name" value="HEM4"/>
    <property type="match status" value="1"/>
</dbReference>
<dbReference type="Gene3D" id="1.10.10.10">
    <property type="entry name" value="Winged helix-like DNA-binding domain superfamily/Winged helix DNA-binding domain"/>
    <property type="match status" value="1"/>
</dbReference>
<dbReference type="GO" id="GO:0000160">
    <property type="term" value="P:phosphorelay signal transduction system"/>
    <property type="evidence" value="ECO:0007669"/>
    <property type="project" value="InterPro"/>
</dbReference>
<dbReference type="Gene3D" id="3.40.50.10090">
    <property type="match status" value="2"/>
</dbReference>
<dbReference type="GO" id="GO:0006355">
    <property type="term" value="P:regulation of DNA-templated transcription"/>
    <property type="evidence" value="ECO:0007669"/>
    <property type="project" value="InterPro"/>
</dbReference>
<dbReference type="InterPro" id="IPR036388">
    <property type="entry name" value="WH-like_DNA-bd_sf"/>
</dbReference>
<gene>
    <name evidence="4" type="ORF">F4562_000921</name>
</gene>
<evidence type="ECO:0000313" key="5">
    <source>
        <dbReference type="Proteomes" id="UP000540685"/>
    </source>
</evidence>
<dbReference type="RefSeq" id="WP_184545501.1">
    <property type="nucleotide sequence ID" value="NZ_JACHMP010000001.1"/>
</dbReference>
<evidence type="ECO:0000313" key="4">
    <source>
        <dbReference type="EMBL" id="MBB5817859.1"/>
    </source>
</evidence>
<dbReference type="GO" id="GO:0003677">
    <property type="term" value="F:DNA binding"/>
    <property type="evidence" value="ECO:0007669"/>
    <property type="project" value="UniProtKB-UniRule"/>
</dbReference>
<dbReference type="SMART" id="SM00862">
    <property type="entry name" value="Trans_reg_C"/>
    <property type="match status" value="1"/>
</dbReference>
<keyword evidence="1 2" id="KW-0238">DNA-binding</keyword>
<dbReference type="InterPro" id="IPR016032">
    <property type="entry name" value="Sig_transdc_resp-reg_C-effctor"/>
</dbReference>
<dbReference type="NCBIfam" id="NF005568">
    <property type="entry name" value="PRK07239.1"/>
    <property type="match status" value="1"/>
</dbReference>
<proteinExistence type="predicted"/>
<dbReference type="CDD" id="cd00383">
    <property type="entry name" value="trans_reg_C"/>
    <property type="match status" value="1"/>
</dbReference>
<name>A0A7W9MEZ6_9ACTN</name>
<accession>A0A7W9MEZ6</accession>
<dbReference type="PANTHER" id="PTHR40082">
    <property type="entry name" value="BLR5956 PROTEIN"/>
    <property type="match status" value="1"/>
</dbReference>
<dbReference type="InterPro" id="IPR001867">
    <property type="entry name" value="OmpR/PhoB-type_DNA-bd"/>
</dbReference>
<dbReference type="GO" id="GO:0006780">
    <property type="term" value="P:uroporphyrinogen III biosynthetic process"/>
    <property type="evidence" value="ECO:0007669"/>
    <property type="project" value="InterPro"/>
</dbReference>
<dbReference type="InterPro" id="IPR036108">
    <property type="entry name" value="4pyrrol_syn_uPrphyn_synt_sf"/>
</dbReference>
<dbReference type="EMBL" id="JACHMP010000001">
    <property type="protein sequence ID" value="MBB5817859.1"/>
    <property type="molecule type" value="Genomic_DNA"/>
</dbReference>
<dbReference type="GO" id="GO:0004852">
    <property type="term" value="F:uroporphyrinogen-III synthase activity"/>
    <property type="evidence" value="ECO:0007669"/>
    <property type="project" value="UniProtKB-EC"/>
</dbReference>
<keyword evidence="5" id="KW-1185">Reference proteome</keyword>
<feature type="DNA-binding region" description="OmpR/PhoB-type" evidence="2">
    <location>
        <begin position="287"/>
        <end position="383"/>
    </location>
</feature>
<dbReference type="EC" id="4.2.1.75" evidence="4"/>
<feature type="domain" description="OmpR/PhoB-type" evidence="3">
    <location>
        <begin position="287"/>
        <end position="383"/>
    </location>
</feature>